<dbReference type="InterPro" id="IPR027417">
    <property type="entry name" value="P-loop_NTPase"/>
</dbReference>
<feature type="region of interest" description="Disordered" evidence="4">
    <location>
        <begin position="1360"/>
        <end position="1405"/>
    </location>
</feature>
<dbReference type="InterPro" id="IPR006703">
    <property type="entry name" value="G_AIG1"/>
</dbReference>
<gene>
    <name evidence="6" type="ORF">SMAX5B_003000</name>
</gene>
<name>A0A2U9CGM8_SCOMX</name>
<dbReference type="Pfam" id="PF04548">
    <property type="entry name" value="AIG1"/>
    <property type="match status" value="1"/>
</dbReference>
<evidence type="ECO:0000256" key="3">
    <source>
        <dbReference type="ARBA" id="ARBA00023134"/>
    </source>
</evidence>
<dbReference type="InterPro" id="IPR045058">
    <property type="entry name" value="GIMA/IAN/Toc"/>
</dbReference>
<keyword evidence="3" id="KW-0342">GTP-binding</keyword>
<feature type="compositionally biased region" description="Acidic residues" evidence="4">
    <location>
        <begin position="1558"/>
        <end position="1567"/>
    </location>
</feature>
<feature type="region of interest" description="Disordered" evidence="4">
    <location>
        <begin position="1265"/>
        <end position="1319"/>
    </location>
</feature>
<feature type="region of interest" description="Disordered" evidence="4">
    <location>
        <begin position="860"/>
        <end position="887"/>
    </location>
</feature>
<keyword evidence="2" id="KW-0547">Nucleotide-binding</keyword>
<evidence type="ECO:0000313" key="7">
    <source>
        <dbReference type="Proteomes" id="UP000246464"/>
    </source>
</evidence>
<dbReference type="PANTHER" id="PTHR10903:SF112">
    <property type="entry name" value="SI:CH211-113E8.5"/>
    <property type="match status" value="1"/>
</dbReference>
<comment type="similarity">
    <text evidence="1">Belongs to the TRAFAC class TrmE-Era-EngA-EngB-Septin-like GTPase superfamily. AIG1/Toc34/Toc159-like paraseptin GTPase family. IAN subfamily.</text>
</comment>
<dbReference type="PROSITE" id="PS51720">
    <property type="entry name" value="G_AIG1"/>
    <property type="match status" value="1"/>
</dbReference>
<reference evidence="6 7" key="1">
    <citation type="submission" date="2017-12" db="EMBL/GenBank/DDBJ databases">
        <title>Integrating genomic resources of turbot (Scophthalmus maximus) in depth evaluation of genetic and physical mapping variation across individuals.</title>
        <authorList>
            <person name="Martinez P."/>
        </authorList>
    </citation>
    <scope>NUCLEOTIDE SEQUENCE [LARGE SCALE GENOMIC DNA]</scope>
</reference>
<evidence type="ECO:0000256" key="2">
    <source>
        <dbReference type="ARBA" id="ARBA00022741"/>
    </source>
</evidence>
<evidence type="ECO:0000256" key="4">
    <source>
        <dbReference type="SAM" id="MobiDB-lite"/>
    </source>
</evidence>
<keyword evidence="7" id="KW-1185">Reference proteome</keyword>
<feature type="domain" description="AIG1-type G" evidence="5">
    <location>
        <begin position="10"/>
        <end position="209"/>
    </location>
</feature>
<feature type="compositionally biased region" description="Basic and acidic residues" evidence="4">
    <location>
        <begin position="1299"/>
        <end position="1319"/>
    </location>
</feature>
<feature type="compositionally biased region" description="Polar residues" evidence="4">
    <location>
        <begin position="959"/>
        <end position="976"/>
    </location>
</feature>
<dbReference type="GO" id="GO:0005525">
    <property type="term" value="F:GTP binding"/>
    <property type="evidence" value="ECO:0007669"/>
    <property type="project" value="UniProtKB-KW"/>
</dbReference>
<feature type="region of interest" description="Disordered" evidence="4">
    <location>
        <begin position="1557"/>
        <end position="1595"/>
    </location>
</feature>
<dbReference type="CDD" id="cd01852">
    <property type="entry name" value="AIG1"/>
    <property type="match status" value="1"/>
</dbReference>
<feature type="compositionally biased region" description="Polar residues" evidence="4">
    <location>
        <begin position="1476"/>
        <end position="1488"/>
    </location>
</feature>
<feature type="compositionally biased region" description="Basic and acidic residues" evidence="4">
    <location>
        <begin position="864"/>
        <end position="875"/>
    </location>
</feature>
<feature type="region of interest" description="Disordered" evidence="4">
    <location>
        <begin position="334"/>
        <end position="358"/>
    </location>
</feature>
<dbReference type="EMBL" id="CP026258">
    <property type="protein sequence ID" value="AWP14879.1"/>
    <property type="molecule type" value="Genomic_DNA"/>
</dbReference>
<feature type="region of interest" description="Disordered" evidence="4">
    <location>
        <begin position="1657"/>
        <end position="1686"/>
    </location>
</feature>
<protein>
    <submittedName>
        <fullName evidence="6">AIG1 domain containing protein</fullName>
    </submittedName>
</protein>
<dbReference type="SUPFAM" id="SSF52540">
    <property type="entry name" value="P-loop containing nucleoside triphosphate hydrolases"/>
    <property type="match status" value="1"/>
</dbReference>
<feature type="region of interest" description="Disordered" evidence="4">
    <location>
        <begin position="1453"/>
        <end position="1489"/>
    </location>
</feature>
<sequence>MGIRFSIPSGAALRIVMIGKTGVGKSAVGNTIVGRKIFASSSSAKSVTETCQTERARGRRQIHVIDTPGILDTSKSADSIKKEIAKCIQVSTPGPHAFLLVMQIGRFTKEEENCVEALEQLFGPEAAKYMIVLFTRGDELQGRTIQEYVQSGHPKLREVINRCGNRYHVFNNKKRIDKTQVVGLFEKIDDMVAANGGRYFCDEMFEEVEQKMKEQGMYSNAAEQPVYDQTFMAELLQRVMLFQAILAAAGRDYPNDLDGTNSYLNTKPISRAIIEDIADIFWKNSTYTFTKYLRQHENTKTTTSANKHAGPVGGDEVCISDTSNTREELSEHEFHCTGNSGGKKRPCDGTTTQVGIPNRKLGRDHVDWVGRIDVTVKYGDVKCRPTLYCGVLKMSSEKNPEVVACDASIMKDVWEIRLREQEQKKQMEEERIQKSALPSINQDWANRVTARTGNFRRVERKTKPVDTQIDDNNVWKSKQPMVTPVFPRGAGSGSLARLGVQSRGFSTPAQNHKNKKGQDKYFNKLQVLMFITQTQPSAMVWGKSWKYNKSLPSPAEGITTKSDWGQCWMFATQQPNSEAGKPWPNGPNIVDPHRLPLWKKPDYRLMESQELQASLPAEKWQMSWRKSSKNNTKDTSSMNGDNVSRSGYFTLLLETQHPNKALCLPEWNDSWRSAKSVTNKQEKLVNHVECNKSQLNHWANSWRTVVINNHKNSDHSDTYDDCIQQKKSHLPKIMLASNDHKYIDLYLQLCNEFKAHSEWIMSWQMTKNNSKPCEEMEKVLKDFQPLMEAQKMEEKPKEYYSTSEIADPHYEQLKQSIIYQSRREFTQLKLHSLKSVENFSFPSNWTDSWQTLKHRMRMERRRMRPDPSRPFRESETGAEMKSAEWKDSWKFTSQPLRQEPELWQRAWPTTPQIRVDRARNQNHFAPVELPKNGPTAERSWGESWRFSRRHHRSQPLRGNPQTSQGRSNVVGQHPNNSRAQRRSAGSASDWQESWMVSESQFHHDKPSLLQWREAWKCSAFHTENWTEQVTRDNSVFEEMEIQPMKKKISLQRAEAKMSWTIDNQMFRERYPEKQWSTSWRAGSLLNHQPSHYGSSGIPGKNIGNTTQHGSMWGKSFRLANPMPQVEKPWLESPPNLCHYTVMWSRGKTIKNKIYTNLNSNPANLRLWQGSYQLLQGANVVIQHKSKSKALADPRVILSNKIKTRSNLYSKIEKEKQSKRQCAGCHLLGKTQPRPTRRPASVKTLKMKDESKEKFFEDWAESWRSLDEPGGPKKRMPMTSLSGNRMLSKKEQQRTFGNGRLRDQWEKRAESEADQCKQEAQWKEKSSLKVLFSKWNFHWSSVSNGDKTGGDVSDFRKLTSRTDEADKTKPKIKFKVVPPPPKSKPEPAPPPPPPKRKPSPKLPRQKRKVEVDVFRLCWRESWMSLKPPKYLYLKAKELKTRIQGFTSIELSNNRKYKPKADRPEAEPTLPADDWTHSWKQVNSPGQTELSEPEPFQWEILFDRRLLRKTELEEYSLPVWAGTWKIMNFAFRQQKHYWDCVWPDYQQRLSDKFDQLQQLEEQDEPSDWEESWKLSGAELEPEDDETQTSTSSAARTRMNEVFRPGWSSSWLLSAAPLDEDEERRQNWRSCWGYGQQIRSLVPAVDDVIKLKPKLHPQVVRGFAGVPSPAQQGDDEETRNHERPPHFTA</sequence>
<feature type="region of interest" description="Disordered" evidence="4">
    <location>
        <begin position="1227"/>
        <end position="1246"/>
    </location>
</feature>
<dbReference type="PANTHER" id="PTHR10903">
    <property type="entry name" value="GTPASE, IMAP FAMILY MEMBER-RELATED"/>
    <property type="match status" value="1"/>
</dbReference>
<feature type="compositionally biased region" description="Pro residues" evidence="4">
    <location>
        <begin position="1376"/>
        <end position="1392"/>
    </location>
</feature>
<evidence type="ECO:0000256" key="1">
    <source>
        <dbReference type="ARBA" id="ARBA00008535"/>
    </source>
</evidence>
<dbReference type="FunFam" id="3.40.50.300:FF:000366">
    <property type="entry name" value="GTPase, IMAP family member 2"/>
    <property type="match status" value="1"/>
</dbReference>
<feature type="region of interest" description="Disordered" evidence="4">
    <location>
        <begin position="924"/>
        <end position="989"/>
    </location>
</feature>
<proteinExistence type="inferred from homology"/>
<dbReference type="STRING" id="52904.ENSSMAP00000019350"/>
<accession>A0A2U9CGM8</accession>
<evidence type="ECO:0000313" key="6">
    <source>
        <dbReference type="EMBL" id="AWP14879.1"/>
    </source>
</evidence>
<organism evidence="6 7">
    <name type="scientific">Scophthalmus maximus</name>
    <name type="common">Turbot</name>
    <name type="synonym">Psetta maxima</name>
    <dbReference type="NCBI Taxonomy" id="52904"/>
    <lineage>
        <taxon>Eukaryota</taxon>
        <taxon>Metazoa</taxon>
        <taxon>Chordata</taxon>
        <taxon>Craniata</taxon>
        <taxon>Vertebrata</taxon>
        <taxon>Euteleostomi</taxon>
        <taxon>Actinopterygii</taxon>
        <taxon>Neopterygii</taxon>
        <taxon>Teleostei</taxon>
        <taxon>Neoteleostei</taxon>
        <taxon>Acanthomorphata</taxon>
        <taxon>Carangaria</taxon>
        <taxon>Pleuronectiformes</taxon>
        <taxon>Pleuronectoidei</taxon>
        <taxon>Scophthalmidae</taxon>
        <taxon>Scophthalmus</taxon>
    </lineage>
</organism>
<feature type="compositionally biased region" description="Basic residues" evidence="4">
    <location>
        <begin position="1393"/>
        <end position="1405"/>
    </location>
</feature>
<dbReference type="Gene3D" id="3.40.50.300">
    <property type="entry name" value="P-loop containing nucleotide triphosphate hydrolases"/>
    <property type="match status" value="1"/>
</dbReference>
<dbReference type="Proteomes" id="UP000246464">
    <property type="component" value="Chromosome 16"/>
</dbReference>
<evidence type="ECO:0000259" key="5">
    <source>
        <dbReference type="PROSITE" id="PS51720"/>
    </source>
</evidence>
<feature type="compositionally biased region" description="Basic and acidic residues" evidence="4">
    <location>
        <begin position="1675"/>
        <end position="1686"/>
    </location>
</feature>